<organism evidence="1 2">
    <name type="scientific">Streptomyces kronopolitis</name>
    <dbReference type="NCBI Taxonomy" id="1612435"/>
    <lineage>
        <taxon>Bacteria</taxon>
        <taxon>Bacillati</taxon>
        <taxon>Actinomycetota</taxon>
        <taxon>Actinomycetes</taxon>
        <taxon>Kitasatosporales</taxon>
        <taxon>Streptomycetaceae</taxon>
        <taxon>Streptomyces</taxon>
    </lineage>
</organism>
<protein>
    <submittedName>
        <fullName evidence="1">Uncharacterized protein</fullName>
    </submittedName>
</protein>
<gene>
    <name evidence="1" type="ORF">GCM10012285_61770</name>
</gene>
<dbReference type="Proteomes" id="UP000600080">
    <property type="component" value="Unassembled WGS sequence"/>
</dbReference>
<evidence type="ECO:0000313" key="2">
    <source>
        <dbReference type="Proteomes" id="UP000600080"/>
    </source>
</evidence>
<comment type="caution">
    <text evidence="1">The sequence shown here is derived from an EMBL/GenBank/DDBJ whole genome shotgun (WGS) entry which is preliminary data.</text>
</comment>
<dbReference type="EMBL" id="BMND01000044">
    <property type="protein sequence ID" value="GGN62035.1"/>
    <property type="molecule type" value="Genomic_DNA"/>
</dbReference>
<keyword evidence="2" id="KW-1185">Reference proteome</keyword>
<name>A0ABQ2K1A6_9ACTN</name>
<accession>A0ABQ2K1A6</accession>
<reference evidence="2" key="1">
    <citation type="journal article" date="2019" name="Int. J. Syst. Evol. Microbiol.">
        <title>The Global Catalogue of Microorganisms (GCM) 10K type strain sequencing project: providing services to taxonomists for standard genome sequencing and annotation.</title>
        <authorList>
            <consortium name="The Broad Institute Genomics Platform"/>
            <consortium name="The Broad Institute Genome Sequencing Center for Infectious Disease"/>
            <person name="Wu L."/>
            <person name="Ma J."/>
        </authorList>
    </citation>
    <scope>NUCLEOTIDE SEQUENCE [LARGE SCALE GENOMIC DNA]</scope>
    <source>
        <strain evidence="2">CGMCC 4.7323</strain>
    </source>
</reference>
<evidence type="ECO:0000313" key="1">
    <source>
        <dbReference type="EMBL" id="GGN62035.1"/>
    </source>
</evidence>
<sequence>MPTISLVSASVGDQIPGHELADPDCPSFPGLLDRPDVKAWLDEIGYGPDSEDELVYLVTQDDRGMIPAGFEHIAIKV</sequence>
<proteinExistence type="predicted"/>